<proteinExistence type="predicted"/>
<dbReference type="Gene3D" id="1.10.10.2910">
    <property type="match status" value="1"/>
</dbReference>
<dbReference type="InterPro" id="IPR010359">
    <property type="entry name" value="IrrE_HExxH"/>
</dbReference>
<protein>
    <recommendedName>
        <fullName evidence="1">IrrE N-terminal-like domain-containing protein</fullName>
    </recommendedName>
</protein>
<dbReference type="AlphaFoldDB" id="A0A430FTJ0"/>
<gene>
    <name evidence="2" type="ORF">D2E24_1213</name>
</gene>
<accession>A0A430FTJ0</accession>
<comment type="caution">
    <text evidence="2">The sequence shown here is derived from an EMBL/GenBank/DDBJ whole genome shotgun (WGS) entry which is preliminary data.</text>
</comment>
<dbReference type="Pfam" id="PF06114">
    <property type="entry name" value="Peptidase_M78"/>
    <property type="match status" value="1"/>
</dbReference>
<keyword evidence="3" id="KW-1185">Reference proteome</keyword>
<name>A0A430FTJ0_9BIFI</name>
<evidence type="ECO:0000313" key="3">
    <source>
        <dbReference type="Proteomes" id="UP000287470"/>
    </source>
</evidence>
<dbReference type="OrthoDB" id="3240543at2"/>
<evidence type="ECO:0000259" key="1">
    <source>
        <dbReference type="Pfam" id="PF06114"/>
    </source>
</evidence>
<reference evidence="2 3" key="1">
    <citation type="submission" date="2018-09" db="EMBL/GenBank/DDBJ databases">
        <title>Characterization of the phylogenetic diversity of five novel species belonging to the genus Bifidobacterium.</title>
        <authorList>
            <person name="Lugli G.A."/>
            <person name="Duranti S."/>
            <person name="Milani C."/>
        </authorList>
    </citation>
    <scope>NUCLEOTIDE SEQUENCE [LARGE SCALE GENOMIC DNA]</scope>
    <source>
        <strain evidence="2 3">2033B</strain>
    </source>
</reference>
<dbReference type="RefSeq" id="WP_125968473.1">
    <property type="nucleotide sequence ID" value="NZ_QXGK01000011.1"/>
</dbReference>
<evidence type="ECO:0000313" key="2">
    <source>
        <dbReference type="EMBL" id="RSX56224.1"/>
    </source>
</evidence>
<feature type="domain" description="IrrE N-terminal-like" evidence="1">
    <location>
        <begin position="67"/>
        <end position="143"/>
    </location>
</feature>
<organism evidence="2 3">
    <name type="scientific">Bifidobacterium samirii</name>
    <dbReference type="NCBI Taxonomy" id="2306974"/>
    <lineage>
        <taxon>Bacteria</taxon>
        <taxon>Bacillati</taxon>
        <taxon>Actinomycetota</taxon>
        <taxon>Actinomycetes</taxon>
        <taxon>Bifidobacteriales</taxon>
        <taxon>Bifidobacteriaceae</taxon>
        <taxon>Bifidobacterium</taxon>
    </lineage>
</organism>
<dbReference type="Proteomes" id="UP000287470">
    <property type="component" value="Unassembled WGS sequence"/>
</dbReference>
<dbReference type="EMBL" id="QXGK01000011">
    <property type="protein sequence ID" value="RSX56224.1"/>
    <property type="molecule type" value="Genomic_DNA"/>
</dbReference>
<sequence>MASINELIKYDREKEAALWLVDLARREYGLTSLDFANQPDWKAMADQLGVRLDYCANPRQEHDAGDDFGRYDERTETIHVFRSGNSSRDNFTFAHEIAHHLQAGSDVWQDAIHLAPGENGPERFAERTADLFASMLLIPEQRISSGRNDITGLAAGLLSDSVSSPTTIIRRICEDLPGDYAIMLIDDCGTVLACGAPKTSSILPPNKRTRQSSLTHLPVTGGNTTRVHLKDGVEYESRTRRRSLEAEVHEVQDGRHDRFFVLVRDLHSPHMREWSRYNYICESCRYEFNPDREYGSCPRCERPRCPECGWCACSAPERETECCPNCHMEYSVAEQADHSLHECW</sequence>